<dbReference type="Proteomes" id="UP000186074">
    <property type="component" value="Chromosome"/>
</dbReference>
<dbReference type="RefSeq" id="WP_076085409.1">
    <property type="nucleotide sequence ID" value="NZ_CP019070.1"/>
</dbReference>
<evidence type="ECO:0000313" key="2">
    <source>
        <dbReference type="Proteomes" id="UP000186074"/>
    </source>
</evidence>
<dbReference type="KEGG" id="alp:LPB137_05345"/>
<organism evidence="1 2">
    <name type="scientific">Poseidonibacter parvus</name>
    <dbReference type="NCBI Taxonomy" id="1850254"/>
    <lineage>
        <taxon>Bacteria</taxon>
        <taxon>Pseudomonadati</taxon>
        <taxon>Campylobacterota</taxon>
        <taxon>Epsilonproteobacteria</taxon>
        <taxon>Campylobacterales</taxon>
        <taxon>Arcobacteraceae</taxon>
        <taxon>Poseidonibacter</taxon>
    </lineage>
</organism>
<sequence>MDINKYFNKLAIINNLAKYDTYYQVSLGILVNTTNTKELDFNIKLEYALGSIYEMLKELNEDIDNIFEIELQKQAAMDALQYFANENINAVKNKELDIEDTLNMINDNLFFNQITLDICNENIPNQIKKYEEMISDEVSESIIISLKSLESK</sequence>
<proteinExistence type="predicted"/>
<keyword evidence="2" id="KW-1185">Reference proteome</keyword>
<evidence type="ECO:0000313" key="1">
    <source>
        <dbReference type="EMBL" id="APW65314.1"/>
    </source>
</evidence>
<dbReference type="AlphaFoldDB" id="A0A1P8KL85"/>
<accession>A0A1P8KL85</accession>
<protein>
    <submittedName>
        <fullName evidence="1">Uncharacterized protein</fullName>
    </submittedName>
</protein>
<reference evidence="1 2" key="1">
    <citation type="submission" date="2017-01" db="EMBL/GenBank/DDBJ databases">
        <title>Genome sequencing of Arcobacter sp. LPB0137.</title>
        <authorList>
            <person name="Lee G.-W."/>
            <person name="Yi H."/>
        </authorList>
    </citation>
    <scope>NUCLEOTIDE SEQUENCE [LARGE SCALE GENOMIC DNA]</scope>
    <source>
        <strain evidence="1 2">LPB0137</strain>
    </source>
</reference>
<name>A0A1P8KL85_9BACT</name>
<gene>
    <name evidence="1" type="ORF">LPB137_05345</name>
</gene>
<dbReference type="OrthoDB" id="5347768at2"/>
<dbReference type="EMBL" id="CP019070">
    <property type="protein sequence ID" value="APW65314.1"/>
    <property type="molecule type" value="Genomic_DNA"/>
</dbReference>